<feature type="disulfide bond" evidence="12">
    <location>
        <begin position="536"/>
        <end position="545"/>
    </location>
</feature>
<dbReference type="GO" id="GO:0007155">
    <property type="term" value="P:cell adhesion"/>
    <property type="evidence" value="ECO:0007669"/>
    <property type="project" value="UniProtKB-KW"/>
</dbReference>
<feature type="disulfide bond" evidence="12">
    <location>
        <begin position="429"/>
        <end position="438"/>
    </location>
</feature>
<feature type="disulfide bond" evidence="12">
    <location>
        <begin position="620"/>
        <end position="637"/>
    </location>
</feature>
<dbReference type="FunFam" id="2.10.25.10:FF:000135">
    <property type="entry name" value="Laminin subunit beta 4"/>
    <property type="match status" value="1"/>
</dbReference>
<proteinExistence type="predicted"/>
<feature type="disulfide bond" evidence="12">
    <location>
        <begin position="484"/>
        <end position="493"/>
    </location>
</feature>
<dbReference type="FunFam" id="2.60.120.260:FF:000073">
    <property type="entry name" value="Laminin subunit beta 3"/>
    <property type="match status" value="1"/>
</dbReference>
<feature type="domain" description="Laminin EGF-like" evidence="15">
    <location>
        <begin position="399"/>
        <end position="461"/>
    </location>
</feature>
<dbReference type="FunFam" id="2.10.25.10:FF:000101">
    <property type="entry name" value="Laminin subunit beta 1"/>
    <property type="match status" value="1"/>
</dbReference>
<keyword evidence="10" id="KW-0325">Glycoprotein</keyword>
<keyword evidence="5" id="KW-0677">Repeat</keyword>
<dbReference type="PROSITE" id="PS51117">
    <property type="entry name" value="LAMININ_NTER"/>
    <property type="match status" value="1"/>
</dbReference>
<dbReference type="FunFam" id="2.170.300.10:FF:000001">
    <property type="entry name" value="Laminin subunit beta-1"/>
    <property type="match status" value="1"/>
</dbReference>
<feature type="disulfide bond" evidence="12">
    <location>
        <begin position="618"/>
        <end position="630"/>
    </location>
</feature>
<evidence type="ECO:0000256" key="8">
    <source>
        <dbReference type="ARBA" id="ARBA00023054"/>
    </source>
</evidence>
<dbReference type="HOGENOM" id="CLU_001560_0_0_1"/>
<evidence type="ECO:0000259" key="16">
    <source>
        <dbReference type="PROSITE" id="PS51117"/>
    </source>
</evidence>
<dbReference type="AlphaFoldDB" id="U3IUE5"/>
<feature type="coiled-coil region" evidence="13">
    <location>
        <begin position="1031"/>
        <end position="1061"/>
    </location>
</feature>
<keyword evidence="18" id="KW-1185">Reference proteome</keyword>
<dbReference type="Gene3D" id="2.10.25.10">
    <property type="entry name" value="Laminin"/>
    <property type="match status" value="4"/>
</dbReference>
<reference evidence="17" key="3">
    <citation type="submission" date="2025-09" db="UniProtKB">
        <authorList>
            <consortium name="Ensembl"/>
        </authorList>
    </citation>
    <scope>IDENTIFICATION</scope>
</reference>
<evidence type="ECO:0000256" key="7">
    <source>
        <dbReference type="ARBA" id="ARBA00022889"/>
    </source>
</evidence>
<keyword evidence="2" id="KW-0964">Secreted</keyword>
<protein>
    <submittedName>
        <fullName evidence="17">Laminin subunit beta 3</fullName>
    </submittedName>
</protein>
<feature type="domain" description="Laminin N-terminal" evidence="16">
    <location>
        <begin position="110"/>
        <end position="337"/>
    </location>
</feature>
<dbReference type="FunFam" id="2.10.25.10:FF:000084">
    <property type="entry name" value="Laminin subunit alpha 3"/>
    <property type="match status" value="1"/>
</dbReference>
<feature type="compositionally biased region" description="Low complexity" evidence="14">
    <location>
        <begin position="1140"/>
        <end position="1158"/>
    </location>
</feature>
<evidence type="ECO:0000256" key="13">
    <source>
        <dbReference type="SAM" id="Coils"/>
    </source>
</evidence>
<dbReference type="InterPro" id="IPR056863">
    <property type="entry name" value="LMN_ATRN_NET-like_EGF"/>
</dbReference>
<feature type="disulfide bond" evidence="12">
    <location>
        <begin position="564"/>
        <end position="576"/>
    </location>
</feature>
<dbReference type="FunFam" id="2.10.25.10:FF:000333">
    <property type="entry name" value="netrin-4 isoform X2"/>
    <property type="match status" value="1"/>
</dbReference>
<dbReference type="Proteomes" id="UP000016666">
    <property type="component" value="Chromosome 27"/>
</dbReference>
<comment type="subcellular location">
    <subcellularLocation>
        <location evidence="1">Secreted</location>
        <location evidence="1">Extracellular space</location>
        <location evidence="1">Extracellular matrix</location>
        <location evidence="1">Basement membrane</location>
    </subcellularLocation>
</comment>
<evidence type="ECO:0000256" key="9">
    <source>
        <dbReference type="ARBA" id="ARBA00023157"/>
    </source>
</evidence>
<dbReference type="GO" id="GO:0035987">
    <property type="term" value="P:endodermal cell differentiation"/>
    <property type="evidence" value="ECO:0007669"/>
    <property type="project" value="Ensembl"/>
</dbReference>
<feature type="disulfide bond" evidence="12">
    <location>
        <begin position="566"/>
        <end position="583"/>
    </location>
</feature>
<dbReference type="SUPFAM" id="SSF57196">
    <property type="entry name" value="EGF/Laminin"/>
    <property type="match status" value="6"/>
</dbReference>
<evidence type="ECO:0000256" key="3">
    <source>
        <dbReference type="ARBA" id="ARBA00022530"/>
    </source>
</evidence>
<reference evidence="17 18" key="1">
    <citation type="submission" date="2017-10" db="EMBL/GenBank/DDBJ databases">
        <title>A new Pekin duck reference genome.</title>
        <authorList>
            <person name="Hou Z.-C."/>
            <person name="Zhou Z.-K."/>
            <person name="Zhu F."/>
            <person name="Hou S.-S."/>
        </authorList>
    </citation>
    <scope>NUCLEOTIDE SEQUENCE [LARGE SCALE GENOMIC DNA]</scope>
</reference>
<feature type="domain" description="Laminin EGF-like" evidence="15">
    <location>
        <begin position="564"/>
        <end position="617"/>
    </location>
</feature>
<feature type="domain" description="Laminin EGF-like" evidence="15">
    <location>
        <begin position="338"/>
        <end position="398"/>
    </location>
</feature>
<dbReference type="PANTHER" id="PTHR10574:SF268">
    <property type="entry name" value="LAMININ SUBUNIT BETA-3"/>
    <property type="match status" value="1"/>
</dbReference>
<dbReference type="PANTHER" id="PTHR10574">
    <property type="entry name" value="NETRIN/LAMININ-RELATED"/>
    <property type="match status" value="1"/>
</dbReference>
<dbReference type="InterPro" id="IPR002049">
    <property type="entry name" value="LE_dom"/>
</dbReference>
<gene>
    <name evidence="17" type="primary">LAMB3</name>
</gene>
<dbReference type="SMART" id="SM00180">
    <property type="entry name" value="EGF_Lam"/>
    <property type="match status" value="6"/>
</dbReference>
<evidence type="ECO:0000313" key="18">
    <source>
        <dbReference type="Proteomes" id="UP000016666"/>
    </source>
</evidence>
<evidence type="ECO:0000256" key="12">
    <source>
        <dbReference type="PROSITE-ProRule" id="PRU00460"/>
    </source>
</evidence>
<dbReference type="InterPro" id="IPR050440">
    <property type="entry name" value="Laminin/Netrin_ECM"/>
</dbReference>
<dbReference type="CDD" id="cd00055">
    <property type="entry name" value="EGF_Lam"/>
    <property type="match status" value="6"/>
</dbReference>
<evidence type="ECO:0000256" key="10">
    <source>
        <dbReference type="ARBA" id="ARBA00023180"/>
    </source>
</evidence>
<dbReference type="STRING" id="8840.ENSAPLP00000010868"/>
<dbReference type="PRINTS" id="PR00011">
    <property type="entry name" value="EGFLAMININ"/>
</dbReference>
<dbReference type="Pfam" id="PF00053">
    <property type="entry name" value="EGF_laminin"/>
    <property type="match status" value="5"/>
</dbReference>
<keyword evidence="9 12" id="KW-1015">Disulfide bond</keyword>
<feature type="disulfide bond" evidence="12">
    <location>
        <begin position="585"/>
        <end position="594"/>
    </location>
</feature>
<keyword evidence="8 13" id="KW-0175">Coiled coil</keyword>
<evidence type="ECO:0000256" key="6">
    <source>
        <dbReference type="ARBA" id="ARBA00022869"/>
    </source>
</evidence>
<evidence type="ECO:0000256" key="1">
    <source>
        <dbReference type="ARBA" id="ARBA00004302"/>
    </source>
</evidence>
<keyword evidence="11 12" id="KW-0424">Laminin EGF-like domain</keyword>
<keyword evidence="7" id="KW-0130">Cell adhesion</keyword>
<feature type="disulfide bond" evidence="12">
    <location>
        <begin position="639"/>
        <end position="648"/>
    </location>
</feature>
<dbReference type="Pfam" id="PF00055">
    <property type="entry name" value="Laminin_N"/>
    <property type="match status" value="1"/>
</dbReference>
<reference evidence="17" key="2">
    <citation type="submission" date="2025-08" db="UniProtKB">
        <authorList>
            <consortium name="Ensembl"/>
        </authorList>
    </citation>
    <scope>IDENTIFICATION</scope>
</reference>
<evidence type="ECO:0000256" key="4">
    <source>
        <dbReference type="ARBA" id="ARBA00022729"/>
    </source>
</evidence>
<feature type="domain" description="Laminin EGF-like" evidence="15">
    <location>
        <begin position="462"/>
        <end position="513"/>
    </location>
</feature>
<evidence type="ECO:0000256" key="11">
    <source>
        <dbReference type="ARBA" id="ARBA00023292"/>
    </source>
</evidence>
<accession>U3IUE5</accession>
<dbReference type="Ensembl" id="ENSAPLT00000011586.2">
    <property type="protein sequence ID" value="ENSAPLP00000010868.2"/>
    <property type="gene ID" value="ENSAPLG00000011137.2"/>
</dbReference>
<keyword evidence="4" id="KW-0732">Signal</keyword>
<dbReference type="Gene3D" id="2.170.300.10">
    <property type="entry name" value="Tie2 ligand-binding domain superfamily"/>
    <property type="match status" value="1"/>
</dbReference>
<dbReference type="PROSITE" id="PS50027">
    <property type="entry name" value="EGF_LAM_2"/>
    <property type="match status" value="6"/>
</dbReference>
<dbReference type="GO" id="GO:0009887">
    <property type="term" value="P:animal organ morphogenesis"/>
    <property type="evidence" value="ECO:0007669"/>
    <property type="project" value="TreeGrafter"/>
</dbReference>
<feature type="region of interest" description="Disordered" evidence="14">
    <location>
        <begin position="1139"/>
        <end position="1184"/>
    </location>
</feature>
<feature type="disulfide bond" evidence="12">
    <location>
        <begin position="364"/>
        <end position="373"/>
    </location>
</feature>
<dbReference type="Gene3D" id="2.60.120.260">
    <property type="entry name" value="Galactose-binding domain-like"/>
    <property type="match status" value="1"/>
</dbReference>
<dbReference type="SMART" id="SM00136">
    <property type="entry name" value="LamNT"/>
    <property type="match status" value="1"/>
</dbReference>
<dbReference type="InterPro" id="IPR008211">
    <property type="entry name" value="Laminin_N"/>
</dbReference>
<dbReference type="PROSITE" id="PS01248">
    <property type="entry name" value="EGF_LAM_1"/>
    <property type="match status" value="1"/>
</dbReference>
<dbReference type="GO" id="GO:0005610">
    <property type="term" value="C:laminin-5 complex"/>
    <property type="evidence" value="ECO:0007669"/>
    <property type="project" value="Ensembl"/>
</dbReference>
<feature type="domain" description="Laminin EGF-like" evidence="15">
    <location>
        <begin position="514"/>
        <end position="563"/>
    </location>
</feature>
<evidence type="ECO:0000256" key="14">
    <source>
        <dbReference type="SAM" id="MobiDB-lite"/>
    </source>
</evidence>
<name>U3IUE5_ANAPP</name>
<organism evidence="17 18">
    <name type="scientific">Anas platyrhynchos platyrhynchos</name>
    <name type="common">Northern mallard</name>
    <dbReference type="NCBI Taxonomy" id="8840"/>
    <lineage>
        <taxon>Eukaryota</taxon>
        <taxon>Metazoa</taxon>
        <taxon>Chordata</taxon>
        <taxon>Craniata</taxon>
        <taxon>Vertebrata</taxon>
        <taxon>Euteleostomi</taxon>
        <taxon>Archelosauria</taxon>
        <taxon>Archosauria</taxon>
        <taxon>Dinosauria</taxon>
        <taxon>Saurischia</taxon>
        <taxon>Theropoda</taxon>
        <taxon>Coelurosauria</taxon>
        <taxon>Aves</taxon>
        <taxon>Neognathae</taxon>
        <taxon>Galloanserae</taxon>
        <taxon>Anseriformes</taxon>
        <taxon>Anatidae</taxon>
        <taxon>Anatinae</taxon>
        <taxon>Anas</taxon>
    </lineage>
</organism>
<feature type="domain" description="Laminin EGF-like" evidence="15">
    <location>
        <begin position="618"/>
        <end position="664"/>
    </location>
</feature>
<evidence type="ECO:0000256" key="5">
    <source>
        <dbReference type="ARBA" id="ARBA00022737"/>
    </source>
</evidence>
<comment type="caution">
    <text evidence="12">Lacks conserved residue(s) required for the propagation of feature annotation.</text>
</comment>
<evidence type="ECO:0000256" key="2">
    <source>
        <dbReference type="ARBA" id="ARBA00022525"/>
    </source>
</evidence>
<dbReference type="Pfam" id="PF24973">
    <property type="entry name" value="EGF_LMN_ATRN"/>
    <property type="match status" value="1"/>
</dbReference>
<evidence type="ECO:0000259" key="15">
    <source>
        <dbReference type="PROSITE" id="PS50027"/>
    </source>
</evidence>
<keyword evidence="3" id="KW-0272">Extracellular matrix</keyword>
<dbReference type="GeneTree" id="ENSGT00940000160731"/>
<sequence>MQNFAQHPGRGVSLLNSIKFHSQNIRGSPVQAPLSQVRQPSVKNRGRTEAALRGCCDCGSAAGRAGESPRWQPGVSSSLPVWSLAASFGHGHYLSCWPPCGCWARSTTAPEVPATPPRADLLLGRVQHLRASSTCGLTKPETYCTPHGEWNMRCCRCDSRLPHSHNGHRIANVLSSAGRARWWQSQSGIERVYLQLDLDEKFQLDGIVLDFRSPLPTAMLIERSTDFGKTWEVYQYLASDCATAFPHVPRGSPESWGDARCQVLQAQHRYPAHGGKVKFSVQDLASTITTSYSQAVSRLGQFTNLRINFTQLPHVLRQGYHSPSTFYAVTEMQVLGSCFCNGHADRCAPSGDPHTMQVHGRCECQHNTAGPHCERCAALYNARPWAPADDNDPHECQRCNCNGHSTSCHFDPEVFRSSGGVNGGVCDNCQHNTAGNNCERCQTNYFRNQRQDLTHPEACLPCECDPDGTVPGSICDPLTGRCVCKENVQGERCHLCKPGFAQLAHANPMGCRRCSCNVLGTRQDMPCDDETGQCSCLPNVVGAECDQCAAGHWDMASGRGCRPCDCHPGGSLSTHCNQFTGQCSCREGFAGRTCSAAQQEQACPDRHYGNARVGCTECNCDFQGTEGAGCDKSTGRCLCRPGVTGPRCDQCQRDHCSTYPSCEPCHPCFHAYDGDIQRLRLRLHQSALSNSSVLLPGGTGGSRLGPRLAQAEGTAQQAQGILGRSSGTEQGLAQASSALAAIREQMQGINPNFQLLDVTASLSSELKALNSSLVIINNQYQSKKTQFETSRGTDLSGAFQTIRSAYQTSANASGLVAGAAALLARSRENRRNVAALEGAAGAQSTKLLALRAEVASSPNLTPAANKICGGFRVEKCTPAQCQGLLCLRDNGTACGAGLSCRGAFPRSAGALGTATKASRELGSLSARLRDTAQLIKTTETSANQIQSNVRRLVEQMSVTRTQIEGDVRRIQQFIQQVRNFLSDKDTDPATIQEISEFVLSLRLPTDAAAVLRKMTEIQNLASKLQCPESILAQTAEDIAKAKRLQQEAEQARNRANAVEGNVEEVVEYLKQANTVLLEAQRDIRGSSSLLRFIQERVEEIEAVLGPAERNAQAVAEELAALREGLRQLQQAAGQNRLRASDAQQVAAAAGEKAGRAQQVPQPRPCSHHHTHTENHLGWRRPPRSLSPTSDLLHHVTKLYIMAQPSQLCPGTGLDGARRPPSRHCPVASFTWCRIQLLKFSRTFLHFLPFAEDLLT</sequence>
<evidence type="ECO:0000313" key="17">
    <source>
        <dbReference type="Ensembl" id="ENSAPLP00000010868.2"/>
    </source>
</evidence>
<keyword evidence="6" id="KW-0084">Basement membrane</keyword>